<evidence type="ECO:0000313" key="7">
    <source>
        <dbReference type="Proteomes" id="UP001499987"/>
    </source>
</evidence>
<reference evidence="6 7" key="1">
    <citation type="journal article" date="2019" name="Int. J. Syst. Evol. Microbiol.">
        <title>The Global Catalogue of Microorganisms (GCM) 10K type strain sequencing project: providing services to taxonomists for standard genome sequencing and annotation.</title>
        <authorList>
            <consortium name="The Broad Institute Genomics Platform"/>
            <consortium name="The Broad Institute Genome Sequencing Center for Infectious Disease"/>
            <person name="Wu L."/>
            <person name="Ma J."/>
        </authorList>
    </citation>
    <scope>NUCLEOTIDE SEQUENCE [LARGE SCALE GENOMIC DNA]</scope>
    <source>
        <strain evidence="6 7">JCM 13002</strain>
    </source>
</reference>
<evidence type="ECO:0000313" key="6">
    <source>
        <dbReference type="EMBL" id="GAA1116692.1"/>
    </source>
</evidence>
<sequence>MPVIAHLSDIHLGQVRTGPDGPDGGARAEARAARVMAHLEAVPGPIDAVLVTGDLADHGLAEEYAAVARVLASDRWPVLTCPGNHDVREAYRAVLLGEEPSAAPVNRLHELPGLTVLMCDSSVPGRDEGRFDEETLGWLDTTLSRARRDVPAVVAFHHPPVELHLPVVDPIRLLDEERLAAVLRCHPQVAAVLCGHAHTPAATRFAGLPLAVAPGVVSTALLPFESGEELEFDHPPMVSFHILDAQRRLTTHHRIVLS</sequence>
<keyword evidence="2" id="KW-0378">Hydrolase</keyword>
<dbReference type="SUPFAM" id="SSF56300">
    <property type="entry name" value="Metallo-dependent phosphatases"/>
    <property type="match status" value="1"/>
</dbReference>
<dbReference type="RefSeq" id="WP_344627396.1">
    <property type="nucleotide sequence ID" value="NZ_BAAALD010000100.1"/>
</dbReference>
<evidence type="ECO:0000256" key="1">
    <source>
        <dbReference type="ARBA" id="ARBA00022723"/>
    </source>
</evidence>
<dbReference type="InterPro" id="IPR004843">
    <property type="entry name" value="Calcineurin-like_PHP"/>
</dbReference>
<organism evidence="6 7">
    <name type="scientific">Kitasatospora arboriphila</name>
    <dbReference type="NCBI Taxonomy" id="258052"/>
    <lineage>
        <taxon>Bacteria</taxon>
        <taxon>Bacillati</taxon>
        <taxon>Actinomycetota</taxon>
        <taxon>Actinomycetes</taxon>
        <taxon>Kitasatosporales</taxon>
        <taxon>Streptomycetaceae</taxon>
        <taxon>Kitasatospora</taxon>
    </lineage>
</organism>
<keyword evidence="1" id="KW-0479">Metal-binding</keyword>
<dbReference type="InterPro" id="IPR029052">
    <property type="entry name" value="Metallo-depent_PP-like"/>
</dbReference>
<keyword evidence="7" id="KW-1185">Reference proteome</keyword>
<dbReference type="Gene3D" id="3.60.21.10">
    <property type="match status" value="1"/>
</dbReference>
<dbReference type="Proteomes" id="UP001499987">
    <property type="component" value="Unassembled WGS sequence"/>
</dbReference>
<proteinExistence type="inferred from homology"/>
<dbReference type="PANTHER" id="PTHR42988:SF2">
    <property type="entry name" value="CYCLIC NUCLEOTIDE PHOSPHODIESTERASE CBUA0032-RELATED"/>
    <property type="match status" value="1"/>
</dbReference>
<keyword evidence="3" id="KW-0408">Iron</keyword>
<name>A0ABN1U3Z1_9ACTN</name>
<dbReference type="InterPro" id="IPR050884">
    <property type="entry name" value="CNP_phosphodiesterase-III"/>
</dbReference>
<dbReference type="PANTHER" id="PTHR42988">
    <property type="entry name" value="PHOSPHOHYDROLASE"/>
    <property type="match status" value="1"/>
</dbReference>
<protein>
    <submittedName>
        <fullName evidence="6">Metallophosphoesterase</fullName>
    </submittedName>
</protein>
<comment type="caution">
    <text evidence="6">The sequence shown here is derived from an EMBL/GenBank/DDBJ whole genome shotgun (WGS) entry which is preliminary data.</text>
</comment>
<gene>
    <name evidence="6" type="ORF">GCM10009663_66160</name>
</gene>
<dbReference type="EMBL" id="BAAALD010000100">
    <property type="protein sequence ID" value="GAA1116692.1"/>
    <property type="molecule type" value="Genomic_DNA"/>
</dbReference>
<evidence type="ECO:0000256" key="3">
    <source>
        <dbReference type="ARBA" id="ARBA00023004"/>
    </source>
</evidence>
<evidence type="ECO:0000256" key="4">
    <source>
        <dbReference type="ARBA" id="ARBA00025742"/>
    </source>
</evidence>
<dbReference type="Pfam" id="PF00149">
    <property type="entry name" value="Metallophos"/>
    <property type="match status" value="1"/>
</dbReference>
<accession>A0ABN1U3Z1</accession>
<feature type="domain" description="Calcineurin-like phosphoesterase" evidence="5">
    <location>
        <begin position="4"/>
        <end position="200"/>
    </location>
</feature>
<evidence type="ECO:0000256" key="2">
    <source>
        <dbReference type="ARBA" id="ARBA00022801"/>
    </source>
</evidence>
<evidence type="ECO:0000259" key="5">
    <source>
        <dbReference type="Pfam" id="PF00149"/>
    </source>
</evidence>
<comment type="similarity">
    <text evidence="4">Belongs to the cyclic nucleotide phosphodiesterase class-III family.</text>
</comment>